<dbReference type="InterPro" id="IPR038157">
    <property type="entry name" value="FeoA_core_dom"/>
</dbReference>
<reference evidence="8 9" key="1">
    <citation type="submission" date="2018-12" db="EMBL/GenBank/DDBJ databases">
        <title>Flammeovirga pectinis sp. nov., isolated from the gut of the Korean scallop, Patinopecten yessoensis.</title>
        <authorList>
            <person name="Bae J.-W."/>
            <person name="Jeong Y.-S."/>
            <person name="Kang W."/>
        </authorList>
    </citation>
    <scope>NUCLEOTIDE SEQUENCE [LARGE SCALE GENOMIC DNA]</scope>
    <source>
        <strain evidence="8 9">L12M1</strain>
    </source>
</reference>
<dbReference type="SMART" id="SM00529">
    <property type="entry name" value="HTH_DTXR"/>
    <property type="match status" value="1"/>
</dbReference>
<dbReference type="RefSeq" id="WP_126613063.1">
    <property type="nucleotide sequence ID" value="NZ_CP034562.1"/>
</dbReference>
<evidence type="ECO:0000256" key="1">
    <source>
        <dbReference type="ARBA" id="ARBA00007871"/>
    </source>
</evidence>
<dbReference type="InterPro" id="IPR036421">
    <property type="entry name" value="Fe_dep_repressor_sf"/>
</dbReference>
<sequence length="217" mass="24725">MFSNSEENYLKTIYHLSGVTDPVSTNAIADALHTKPASVTDMIKKLNTKEVINYQKYKGTTLTEKGEKAALRIIRKHRLWEVFLLEKLEFNWDEVHEVAEQLEHIQSQRMIERLDHFLGYPKHDPHGDPIPDKDGNFSTLEATKLSELKINEKGTVVAVKDESSSLLQYLDKVGIGIGSEIQVLDKIEFDKSLELKINAREKKIISALVSENILIKL</sequence>
<keyword evidence="3" id="KW-0805">Transcription regulation</keyword>
<dbReference type="Pfam" id="PF04023">
    <property type="entry name" value="FeoA"/>
    <property type="match status" value="1"/>
</dbReference>
<dbReference type="Gene3D" id="2.30.30.90">
    <property type="match status" value="1"/>
</dbReference>
<accession>A0A3S9P1B8</accession>
<dbReference type="InterPro" id="IPR050536">
    <property type="entry name" value="DtxR_MntR_Metal-Reg"/>
</dbReference>
<dbReference type="SMART" id="SM00899">
    <property type="entry name" value="FeoA"/>
    <property type="match status" value="1"/>
</dbReference>
<evidence type="ECO:0000256" key="5">
    <source>
        <dbReference type="ARBA" id="ARBA00023163"/>
    </source>
</evidence>
<dbReference type="AlphaFoldDB" id="A0A3S9P1B8"/>
<dbReference type="PANTHER" id="PTHR33238:SF7">
    <property type="entry name" value="IRON-DEPENDENT TRANSCRIPTIONAL REGULATOR"/>
    <property type="match status" value="1"/>
</dbReference>
<evidence type="ECO:0000313" key="8">
    <source>
        <dbReference type="EMBL" id="AZQ61988.1"/>
    </source>
</evidence>
<dbReference type="Gene3D" id="1.10.10.10">
    <property type="entry name" value="Winged helix-like DNA-binding domain superfamily/Winged helix DNA-binding domain"/>
    <property type="match status" value="1"/>
</dbReference>
<comment type="function">
    <text evidence="6">In the presence of manganese, represses expression of mntH and mntS. Up-regulates expression of mntP.</text>
</comment>
<dbReference type="OrthoDB" id="9791355at2"/>
<organism evidence="8 9">
    <name type="scientific">Flammeovirga pectinis</name>
    <dbReference type="NCBI Taxonomy" id="2494373"/>
    <lineage>
        <taxon>Bacteria</taxon>
        <taxon>Pseudomonadati</taxon>
        <taxon>Bacteroidota</taxon>
        <taxon>Cytophagia</taxon>
        <taxon>Cytophagales</taxon>
        <taxon>Flammeovirgaceae</taxon>
        <taxon>Flammeovirga</taxon>
    </lineage>
</organism>
<evidence type="ECO:0000313" key="9">
    <source>
        <dbReference type="Proteomes" id="UP000267268"/>
    </source>
</evidence>
<dbReference type="PROSITE" id="PS50944">
    <property type="entry name" value="HTH_DTXR"/>
    <property type="match status" value="1"/>
</dbReference>
<dbReference type="GO" id="GO:0046914">
    <property type="term" value="F:transition metal ion binding"/>
    <property type="evidence" value="ECO:0007669"/>
    <property type="project" value="InterPro"/>
</dbReference>
<dbReference type="PANTHER" id="PTHR33238">
    <property type="entry name" value="IRON (METAL) DEPENDENT REPRESSOR, DTXR FAMILY"/>
    <property type="match status" value="1"/>
</dbReference>
<dbReference type="KEGG" id="fll:EI427_06970"/>
<evidence type="ECO:0000256" key="2">
    <source>
        <dbReference type="ARBA" id="ARBA00022386"/>
    </source>
</evidence>
<protein>
    <recommendedName>
        <fullName evidence="2">Transcriptional regulator MntR</fullName>
    </recommendedName>
</protein>
<dbReference type="Proteomes" id="UP000267268">
    <property type="component" value="Chromosome 1"/>
</dbReference>
<gene>
    <name evidence="8" type="ORF">EI427_06970</name>
</gene>
<dbReference type="InterPro" id="IPR036390">
    <property type="entry name" value="WH_DNA-bd_sf"/>
</dbReference>
<proteinExistence type="inferred from homology"/>
<evidence type="ECO:0000259" key="7">
    <source>
        <dbReference type="PROSITE" id="PS50944"/>
    </source>
</evidence>
<dbReference type="InterPro" id="IPR001367">
    <property type="entry name" value="Fe_dep_repressor"/>
</dbReference>
<dbReference type="InterPro" id="IPR022689">
    <property type="entry name" value="Iron_dep_repressor"/>
</dbReference>
<dbReference type="GO" id="GO:0046983">
    <property type="term" value="F:protein dimerization activity"/>
    <property type="evidence" value="ECO:0007669"/>
    <property type="project" value="InterPro"/>
</dbReference>
<evidence type="ECO:0000256" key="6">
    <source>
        <dbReference type="ARBA" id="ARBA00025185"/>
    </source>
</evidence>
<dbReference type="GO" id="GO:0003677">
    <property type="term" value="F:DNA binding"/>
    <property type="evidence" value="ECO:0007669"/>
    <property type="project" value="UniProtKB-KW"/>
</dbReference>
<evidence type="ECO:0000256" key="4">
    <source>
        <dbReference type="ARBA" id="ARBA00023125"/>
    </source>
</evidence>
<keyword evidence="9" id="KW-1185">Reference proteome</keyword>
<dbReference type="Gene3D" id="1.10.60.10">
    <property type="entry name" value="Iron dependent repressor, metal binding and dimerisation domain"/>
    <property type="match status" value="1"/>
</dbReference>
<dbReference type="SUPFAM" id="SSF46785">
    <property type="entry name" value="Winged helix' DNA-binding domain"/>
    <property type="match status" value="1"/>
</dbReference>
<comment type="similarity">
    <text evidence="1">Belongs to the DtxR/MntR family.</text>
</comment>
<keyword evidence="4" id="KW-0238">DNA-binding</keyword>
<dbReference type="Pfam" id="PF02742">
    <property type="entry name" value="Fe_dep_repr_C"/>
    <property type="match status" value="1"/>
</dbReference>
<name>A0A3S9P1B8_9BACT</name>
<evidence type="ECO:0000256" key="3">
    <source>
        <dbReference type="ARBA" id="ARBA00023015"/>
    </source>
</evidence>
<dbReference type="InterPro" id="IPR007167">
    <property type="entry name" value="Fe-transptr_FeoA-like"/>
</dbReference>
<dbReference type="GO" id="GO:0003700">
    <property type="term" value="F:DNA-binding transcription factor activity"/>
    <property type="evidence" value="ECO:0007669"/>
    <property type="project" value="InterPro"/>
</dbReference>
<dbReference type="EMBL" id="CP034562">
    <property type="protein sequence ID" value="AZQ61988.1"/>
    <property type="molecule type" value="Genomic_DNA"/>
</dbReference>
<dbReference type="InterPro" id="IPR022687">
    <property type="entry name" value="HTH_DTXR"/>
</dbReference>
<dbReference type="InterPro" id="IPR036388">
    <property type="entry name" value="WH-like_DNA-bd_sf"/>
</dbReference>
<dbReference type="SUPFAM" id="SSF47979">
    <property type="entry name" value="Iron-dependent repressor protein, dimerization domain"/>
    <property type="match status" value="1"/>
</dbReference>
<keyword evidence="5" id="KW-0804">Transcription</keyword>
<feature type="domain" description="HTH dtxR-type" evidence="7">
    <location>
        <begin position="1"/>
        <end position="63"/>
    </location>
</feature>
<dbReference type="Pfam" id="PF01325">
    <property type="entry name" value="Fe_dep_repress"/>
    <property type="match status" value="1"/>
</dbReference>